<gene>
    <name evidence="2" type="ORF">PV10_00979</name>
</gene>
<evidence type="ECO:0000313" key="2">
    <source>
        <dbReference type="EMBL" id="KIV97202.1"/>
    </source>
</evidence>
<proteinExistence type="predicted"/>
<dbReference type="EMBL" id="KN847520">
    <property type="protein sequence ID" value="KIV97202.1"/>
    <property type="molecule type" value="Genomic_DNA"/>
</dbReference>
<feature type="domain" description="F-box" evidence="1">
    <location>
        <begin position="1"/>
        <end position="20"/>
    </location>
</feature>
<dbReference type="HOGENOM" id="CLU_029371_0_0_1"/>
<evidence type="ECO:0000313" key="3">
    <source>
        <dbReference type="Proteomes" id="UP000054302"/>
    </source>
</evidence>
<dbReference type="STRING" id="212818.A0A0D1ZRG3"/>
<dbReference type="RefSeq" id="XP_016228776.1">
    <property type="nucleotide sequence ID" value="XM_016365127.1"/>
</dbReference>
<dbReference type="OrthoDB" id="5296720at2759"/>
<dbReference type="PROSITE" id="PS50181">
    <property type="entry name" value="FBOX"/>
    <property type="match status" value="1"/>
</dbReference>
<dbReference type="OMA" id="MERNTAY"/>
<dbReference type="AlphaFoldDB" id="A0A0D1ZRG3"/>
<dbReference type="Proteomes" id="UP000054302">
    <property type="component" value="Unassembled WGS sequence"/>
</dbReference>
<organism evidence="2 3">
    <name type="scientific">Exophiala mesophila</name>
    <name type="common">Black yeast-like fungus</name>
    <dbReference type="NCBI Taxonomy" id="212818"/>
    <lineage>
        <taxon>Eukaryota</taxon>
        <taxon>Fungi</taxon>
        <taxon>Dikarya</taxon>
        <taxon>Ascomycota</taxon>
        <taxon>Pezizomycotina</taxon>
        <taxon>Eurotiomycetes</taxon>
        <taxon>Chaetothyriomycetidae</taxon>
        <taxon>Chaetothyriales</taxon>
        <taxon>Herpotrichiellaceae</taxon>
        <taxon>Exophiala</taxon>
    </lineage>
</organism>
<reference evidence="2 3" key="1">
    <citation type="submission" date="2015-01" db="EMBL/GenBank/DDBJ databases">
        <title>The Genome Sequence of Exophiala mesophila CBS40295.</title>
        <authorList>
            <consortium name="The Broad Institute Genomics Platform"/>
            <person name="Cuomo C."/>
            <person name="de Hoog S."/>
            <person name="Gorbushina A."/>
            <person name="Stielow B."/>
            <person name="Teixiera M."/>
            <person name="Abouelleil A."/>
            <person name="Chapman S.B."/>
            <person name="Priest M."/>
            <person name="Young S.K."/>
            <person name="Wortman J."/>
            <person name="Nusbaum C."/>
            <person name="Birren B."/>
        </authorList>
    </citation>
    <scope>NUCLEOTIDE SEQUENCE [LARGE SCALE GENOMIC DNA]</scope>
    <source>
        <strain evidence="2 3">CBS 40295</strain>
    </source>
</reference>
<dbReference type="GeneID" id="27318824"/>
<keyword evidence="3" id="KW-1185">Reference proteome</keyword>
<evidence type="ECO:0000259" key="1">
    <source>
        <dbReference type="PROSITE" id="PS50181"/>
    </source>
</evidence>
<name>A0A0D1ZRG3_EXOME</name>
<dbReference type="InterPro" id="IPR001810">
    <property type="entry name" value="F-box_dom"/>
</dbReference>
<accession>A0A0D1ZRG3</accession>
<sequence>MMELLDLPNEILAKIISFLDQPSPFDQRIREKPLLQNDDISPTTKLPRTVPADASLKHVSTTCSLLRSTALPDLFKHVKVNPLRLSDFIAFLNQNQLSHRVVSVVAIVLGHYNHIHPAWWARLLNEVTATRFTIIAAPSIFAELAGNPTWSNDAWAFNMPFQILSLDQSAEASRCKIDYDNLPNLLTARPWTRALVNEGSSVLAYTTYEYFFRRTPSILSALHFHQSIAGDQMFAKLEEFEFVAIFPFYNHVEEVLKCIRKMTNLRRLFIKICPSPESTVLHDEIEAAGGHFDINDPWNECDTSWRLIAHNVAALASIGNLREFHMDDVHVEGVRQALEDSINRVLQEPWTYQGKGSGEWRVDAASKTARGALAGL</sequence>
<dbReference type="VEuPathDB" id="FungiDB:PV10_00979"/>
<protein>
    <recommendedName>
        <fullName evidence="1">F-box domain-containing protein</fullName>
    </recommendedName>
</protein>